<dbReference type="AlphaFoldDB" id="A0A9W6SHN3"/>
<keyword evidence="2" id="KW-1185">Reference proteome</keyword>
<comment type="caution">
    <text evidence="1">The sequence shown here is derived from an EMBL/GenBank/DDBJ whole genome shotgun (WGS) entry which is preliminary data.</text>
</comment>
<dbReference type="Gene3D" id="3.40.50.10330">
    <property type="entry name" value="Probable inorganic polyphosphate/atp-NAD kinase, domain 1"/>
    <property type="match status" value="1"/>
</dbReference>
<evidence type="ECO:0000313" key="2">
    <source>
        <dbReference type="Proteomes" id="UP001165079"/>
    </source>
</evidence>
<name>A0A9W6SHN3_9ACTN</name>
<evidence type="ECO:0000313" key="1">
    <source>
        <dbReference type="EMBL" id="GLZ77309.1"/>
    </source>
</evidence>
<reference evidence="1" key="1">
    <citation type="submission" date="2023-03" db="EMBL/GenBank/DDBJ databases">
        <title>Actinorhabdospora filicis NBRC 111898.</title>
        <authorList>
            <person name="Ichikawa N."/>
            <person name="Sato H."/>
            <person name="Tonouchi N."/>
        </authorList>
    </citation>
    <scope>NUCLEOTIDE SEQUENCE</scope>
    <source>
        <strain evidence="1">NBRC 111898</strain>
    </source>
</reference>
<organism evidence="1 2">
    <name type="scientific">Actinorhabdospora filicis</name>
    <dbReference type="NCBI Taxonomy" id="1785913"/>
    <lineage>
        <taxon>Bacteria</taxon>
        <taxon>Bacillati</taxon>
        <taxon>Actinomycetota</taxon>
        <taxon>Actinomycetes</taxon>
        <taxon>Micromonosporales</taxon>
        <taxon>Micromonosporaceae</taxon>
        <taxon>Actinorhabdospora</taxon>
    </lineage>
</organism>
<evidence type="ECO:0008006" key="3">
    <source>
        <dbReference type="Google" id="ProtNLM"/>
    </source>
</evidence>
<dbReference type="InterPro" id="IPR016064">
    <property type="entry name" value="NAD/diacylglycerol_kinase_sf"/>
</dbReference>
<proteinExistence type="predicted"/>
<protein>
    <recommendedName>
        <fullName evidence="3">DAGKc domain-containing protein</fullName>
    </recommendedName>
</protein>
<dbReference type="SUPFAM" id="SSF111331">
    <property type="entry name" value="NAD kinase/diacylglycerol kinase-like"/>
    <property type="match status" value="1"/>
</dbReference>
<dbReference type="InterPro" id="IPR017438">
    <property type="entry name" value="ATP-NAD_kinase_N"/>
</dbReference>
<accession>A0A9W6SHN3</accession>
<dbReference type="EMBL" id="BSTX01000001">
    <property type="protein sequence ID" value="GLZ77309.1"/>
    <property type="molecule type" value="Genomic_DNA"/>
</dbReference>
<gene>
    <name evidence="1" type="ORF">Afil01_21160</name>
</gene>
<sequence length="303" mass="31838">MTRATPAHPPRSAPYTPAYPHPVDIILLRLADGSPSCGPRTPALACADALKAGGATVRHEEAIDDAGIDAVLEEVIASNTPLVLAADTDAQVRGVWRRAVRLLAPPPSQRPDDLPAGRTVPDLPAMAILPLAQTPDLVAELGLPATPEAVAEAVLAGRTQRIDLLRHDGGSATVHGVRLGGGDTPWHGKVAVDDLILADGKQRLLTVVVANASGYASVDGLPLAEPDPLDGLLDVAVAVPVVKRGLLRNKVRVEVRRARGRAVAITPDAEIPYIDDGVIGTLARKRTWWTEKHAAAVYIGHTM</sequence>
<dbReference type="Proteomes" id="UP001165079">
    <property type="component" value="Unassembled WGS sequence"/>
</dbReference>